<evidence type="ECO:0000256" key="8">
    <source>
        <dbReference type="ARBA" id="ARBA00023002"/>
    </source>
</evidence>
<accession>A0ABP9DMB0</accession>
<evidence type="ECO:0000313" key="16">
    <source>
        <dbReference type="Proteomes" id="UP001501752"/>
    </source>
</evidence>
<evidence type="ECO:0000256" key="9">
    <source>
        <dbReference type="ARBA" id="ARBA00023027"/>
    </source>
</evidence>
<dbReference type="PROSITE" id="PS00611">
    <property type="entry name" value="HISOL_DEHYDROGENASE"/>
    <property type="match status" value="1"/>
</dbReference>
<feature type="binding site" evidence="12">
    <location>
        <position position="213"/>
    </location>
    <ligand>
        <name>NAD(+)</name>
        <dbReference type="ChEBI" id="CHEBI:57540"/>
    </ligand>
</feature>
<dbReference type="PANTHER" id="PTHR21256">
    <property type="entry name" value="HISTIDINOL DEHYDROGENASE HDH"/>
    <property type="match status" value="1"/>
</dbReference>
<feature type="binding site" evidence="12">
    <location>
        <position position="415"/>
    </location>
    <ligand>
        <name>substrate</name>
    </ligand>
</feature>
<dbReference type="Pfam" id="PF00815">
    <property type="entry name" value="Histidinol_dh"/>
    <property type="match status" value="1"/>
</dbReference>
<evidence type="ECO:0000256" key="6">
    <source>
        <dbReference type="ARBA" id="ARBA00022723"/>
    </source>
</evidence>
<comment type="similarity">
    <text evidence="3 12 13 14">Belongs to the histidinol dehydrogenase family.</text>
</comment>
<dbReference type="PANTHER" id="PTHR21256:SF2">
    <property type="entry name" value="HISTIDINE BIOSYNTHESIS TRIFUNCTIONAL PROTEIN"/>
    <property type="match status" value="1"/>
</dbReference>
<comment type="caution">
    <text evidence="15">The sequence shown here is derived from an EMBL/GenBank/DDBJ whole genome shotgun (WGS) entry which is preliminary data.</text>
</comment>
<dbReference type="InterPro" id="IPR022695">
    <property type="entry name" value="Histidinol_DH_monofunct"/>
</dbReference>
<keyword evidence="12" id="KW-0028">Amino-acid biosynthesis</keyword>
<comment type="function">
    <text evidence="1 12">Catalyzes the sequential NAD-dependent oxidations of L-histidinol to L-histidinaldehyde and then to L-histidine.</text>
</comment>
<feature type="binding site" evidence="12">
    <location>
        <position position="361"/>
    </location>
    <ligand>
        <name>Zn(2+)</name>
        <dbReference type="ChEBI" id="CHEBI:29105"/>
    </ligand>
</feature>
<feature type="active site" description="Proton acceptor" evidence="12">
    <location>
        <position position="328"/>
    </location>
</feature>
<evidence type="ECO:0000256" key="1">
    <source>
        <dbReference type="ARBA" id="ARBA00003850"/>
    </source>
</evidence>
<evidence type="ECO:0000256" key="14">
    <source>
        <dbReference type="RuleBase" id="RU004175"/>
    </source>
</evidence>
<evidence type="ECO:0000313" key="15">
    <source>
        <dbReference type="EMBL" id="GAA4844912.1"/>
    </source>
</evidence>
<protein>
    <recommendedName>
        <fullName evidence="5 12">Histidinol dehydrogenase</fullName>
        <shortName evidence="12">HDH</shortName>
        <ecNumber evidence="4 12">1.1.1.23</ecNumber>
    </recommendedName>
</protein>
<feature type="binding site" evidence="12">
    <location>
        <position position="261"/>
    </location>
    <ligand>
        <name>Zn(2+)</name>
        <dbReference type="ChEBI" id="CHEBI:29105"/>
    </ligand>
</feature>
<proteinExistence type="inferred from homology"/>
<evidence type="ECO:0000256" key="3">
    <source>
        <dbReference type="ARBA" id="ARBA00010178"/>
    </source>
</evidence>
<dbReference type="SUPFAM" id="SSF53720">
    <property type="entry name" value="ALDH-like"/>
    <property type="match status" value="1"/>
</dbReference>
<dbReference type="Gene3D" id="3.40.50.1980">
    <property type="entry name" value="Nitrogenase molybdenum iron protein domain"/>
    <property type="match status" value="2"/>
</dbReference>
<evidence type="ECO:0000256" key="5">
    <source>
        <dbReference type="ARBA" id="ARBA00016531"/>
    </source>
</evidence>
<dbReference type="InterPro" id="IPR016161">
    <property type="entry name" value="Ald_DH/histidinol_DH"/>
</dbReference>
<keyword evidence="6 12" id="KW-0479">Metal-binding</keyword>
<name>A0ABP9DMB0_9ACTN</name>
<comment type="catalytic activity">
    <reaction evidence="11 12">
        <text>L-histidinol + 2 NAD(+) + H2O = L-histidine + 2 NADH + 3 H(+)</text>
        <dbReference type="Rhea" id="RHEA:20641"/>
        <dbReference type="ChEBI" id="CHEBI:15377"/>
        <dbReference type="ChEBI" id="CHEBI:15378"/>
        <dbReference type="ChEBI" id="CHEBI:57540"/>
        <dbReference type="ChEBI" id="CHEBI:57595"/>
        <dbReference type="ChEBI" id="CHEBI:57699"/>
        <dbReference type="ChEBI" id="CHEBI:57945"/>
        <dbReference type="EC" id="1.1.1.23"/>
    </reaction>
</comment>
<reference evidence="16" key="1">
    <citation type="journal article" date="2019" name="Int. J. Syst. Evol. Microbiol.">
        <title>The Global Catalogue of Microorganisms (GCM) 10K type strain sequencing project: providing services to taxonomists for standard genome sequencing and annotation.</title>
        <authorList>
            <consortium name="The Broad Institute Genomics Platform"/>
            <consortium name="The Broad Institute Genome Sequencing Center for Infectious Disease"/>
            <person name="Wu L."/>
            <person name="Ma J."/>
        </authorList>
    </citation>
    <scope>NUCLEOTIDE SEQUENCE [LARGE SCALE GENOMIC DNA]</scope>
    <source>
        <strain evidence="16">JCM 13006</strain>
    </source>
</reference>
<organism evidence="15 16">
    <name type="scientific">Kitasatospora terrestris</name>
    <dbReference type="NCBI Taxonomy" id="258051"/>
    <lineage>
        <taxon>Bacteria</taxon>
        <taxon>Bacillati</taxon>
        <taxon>Actinomycetota</taxon>
        <taxon>Actinomycetes</taxon>
        <taxon>Kitasatosporales</taxon>
        <taxon>Streptomycetaceae</taxon>
        <taxon>Kitasatospora</taxon>
    </lineage>
</organism>
<feature type="binding site" evidence="12">
    <location>
        <position position="420"/>
    </location>
    <ligand>
        <name>Zn(2+)</name>
        <dbReference type="ChEBI" id="CHEBI:29105"/>
    </ligand>
</feature>
<dbReference type="NCBIfam" id="TIGR00069">
    <property type="entry name" value="hisD"/>
    <property type="match status" value="1"/>
</dbReference>
<dbReference type="PRINTS" id="PR00083">
    <property type="entry name" value="HOLDHDRGNASE"/>
</dbReference>
<dbReference type="EMBL" id="BAABIS010000001">
    <property type="protein sequence ID" value="GAA4844912.1"/>
    <property type="molecule type" value="Genomic_DNA"/>
</dbReference>
<keyword evidence="7 12" id="KW-0862">Zinc</keyword>
<feature type="binding site" evidence="12">
    <location>
        <position position="190"/>
    </location>
    <ligand>
        <name>NAD(+)</name>
        <dbReference type="ChEBI" id="CHEBI:57540"/>
    </ligand>
</feature>
<feature type="binding site" evidence="12">
    <location>
        <position position="261"/>
    </location>
    <ligand>
        <name>substrate</name>
    </ligand>
</feature>
<evidence type="ECO:0000256" key="2">
    <source>
        <dbReference type="ARBA" id="ARBA00004940"/>
    </source>
</evidence>
<keyword evidence="8 12" id="KW-0560">Oxidoreductase</keyword>
<dbReference type="HAMAP" id="MF_01024">
    <property type="entry name" value="HisD"/>
    <property type="match status" value="1"/>
</dbReference>
<feature type="binding site" evidence="12">
    <location>
        <position position="258"/>
    </location>
    <ligand>
        <name>Zn(2+)</name>
        <dbReference type="ChEBI" id="CHEBI:29105"/>
    </ligand>
</feature>
<keyword evidence="10 12" id="KW-0368">Histidine biosynthesis</keyword>
<dbReference type="PIRSF" id="PIRSF000099">
    <property type="entry name" value="Histidinol_dh"/>
    <property type="match status" value="1"/>
</dbReference>
<evidence type="ECO:0000256" key="12">
    <source>
        <dbReference type="HAMAP-Rule" id="MF_01024"/>
    </source>
</evidence>
<evidence type="ECO:0000256" key="13">
    <source>
        <dbReference type="PIRNR" id="PIRNR000099"/>
    </source>
</evidence>
<dbReference type="Gene3D" id="1.20.5.1300">
    <property type="match status" value="1"/>
</dbReference>
<gene>
    <name evidence="12 15" type="primary">hisD</name>
    <name evidence="15" type="ORF">GCM10023235_21650</name>
</gene>
<dbReference type="RefSeq" id="WP_345696578.1">
    <property type="nucleotide sequence ID" value="NZ_BAABIS010000001.1"/>
</dbReference>
<dbReference type="InterPro" id="IPR001692">
    <property type="entry name" value="Histidinol_DH_CS"/>
</dbReference>
<dbReference type="Proteomes" id="UP001501752">
    <property type="component" value="Unassembled WGS sequence"/>
</dbReference>
<feature type="binding site" evidence="12">
    <location>
        <position position="328"/>
    </location>
    <ligand>
        <name>substrate</name>
    </ligand>
</feature>
<dbReference type="InterPro" id="IPR012131">
    <property type="entry name" value="Hstdl_DH"/>
</dbReference>
<evidence type="ECO:0000256" key="10">
    <source>
        <dbReference type="ARBA" id="ARBA00023102"/>
    </source>
</evidence>
<feature type="binding site" evidence="12">
    <location>
        <position position="236"/>
    </location>
    <ligand>
        <name>substrate</name>
    </ligand>
</feature>
<feature type="binding site" evidence="12">
    <location>
        <position position="258"/>
    </location>
    <ligand>
        <name>substrate</name>
    </ligand>
</feature>
<feature type="binding site" evidence="12">
    <location>
        <position position="420"/>
    </location>
    <ligand>
        <name>substrate</name>
    </ligand>
</feature>
<feature type="binding site" evidence="12">
    <location>
        <position position="361"/>
    </location>
    <ligand>
        <name>substrate</name>
    </ligand>
</feature>
<evidence type="ECO:0000256" key="7">
    <source>
        <dbReference type="ARBA" id="ARBA00022833"/>
    </source>
</evidence>
<evidence type="ECO:0000256" key="4">
    <source>
        <dbReference type="ARBA" id="ARBA00012965"/>
    </source>
</evidence>
<comment type="cofactor">
    <cofactor evidence="12">
        <name>Zn(2+)</name>
        <dbReference type="ChEBI" id="CHEBI:29105"/>
    </cofactor>
    <text evidence="12">Binds 1 zinc ion per subunit.</text>
</comment>
<sequence>MISRIDLRGSSTDLRTVLPRAEFDVEAALDKVRPIAEDVRHRGVAALIEITERFDGVRLASTRVPAEQLDEALETLDPKVRAALEESIRRARIVHADQRREGHTTQVVPGGTVSQRWIPVDRVGLYVPGGLAVYPSSVVMNVVPAQEAGVTGIAVSSPPQKAFGGRVHPAILAACKLLGVTEVYAVGGAQAVAMFALGTEECEPVNLVTGPGNIYVTAAKRLFAGRIGIDSEAGPTEIMVLADDTADAAEVAADLISQAEHGPTSGSVLVTDSAALAEAVEAELKTQVARTKHGERVAEALGGPQSGIILVDDLEQGLAVANAYAAEHLEIQTRDPRAVAAKVRNAGAIFLGRFSPVSLGDYAAGSNHVLPTGGCACHSSGLSVQAFLRGVQVVEYDREALAGIAAHVVNLSAAEDLPGHGDAIKARFDWTVPDA</sequence>
<dbReference type="CDD" id="cd06572">
    <property type="entry name" value="Histidinol_dh"/>
    <property type="match status" value="1"/>
</dbReference>
<evidence type="ECO:0000256" key="11">
    <source>
        <dbReference type="ARBA" id="ARBA00049489"/>
    </source>
</evidence>
<dbReference type="EC" id="1.1.1.23" evidence="4 12"/>
<feature type="active site" description="Proton acceptor" evidence="12">
    <location>
        <position position="327"/>
    </location>
</feature>
<comment type="pathway">
    <text evidence="2 12">Amino-acid biosynthesis; L-histidine biosynthesis; L-histidine from 5-phospho-alpha-D-ribose 1-diphosphate: step 9/9.</text>
</comment>
<keyword evidence="9 12" id="KW-0520">NAD</keyword>
<keyword evidence="16" id="KW-1185">Reference proteome</keyword>
<feature type="binding site" evidence="12">
    <location>
        <position position="126"/>
    </location>
    <ligand>
        <name>NAD(+)</name>
        <dbReference type="ChEBI" id="CHEBI:57540"/>
    </ligand>
</feature>